<dbReference type="SUPFAM" id="SSF48726">
    <property type="entry name" value="Immunoglobulin"/>
    <property type="match status" value="1"/>
</dbReference>
<protein>
    <submittedName>
        <fullName evidence="4">Uncharacterized protein LOC102807701</fullName>
    </submittedName>
</protein>
<keyword evidence="1" id="KW-0732">Signal</keyword>
<name>A0ABM0MM90_SACKO</name>
<dbReference type="Gene3D" id="2.60.40.10">
    <property type="entry name" value="Immunoglobulins"/>
    <property type="match status" value="1"/>
</dbReference>
<dbReference type="InterPro" id="IPR003599">
    <property type="entry name" value="Ig_sub"/>
</dbReference>
<gene>
    <name evidence="4" type="primary">LOC102807701</name>
</gene>
<evidence type="ECO:0000259" key="2">
    <source>
        <dbReference type="PROSITE" id="PS50835"/>
    </source>
</evidence>
<dbReference type="SMART" id="SM00409">
    <property type="entry name" value="IG"/>
    <property type="match status" value="1"/>
</dbReference>
<dbReference type="InterPro" id="IPR007110">
    <property type="entry name" value="Ig-like_dom"/>
</dbReference>
<feature type="domain" description="Ig-like" evidence="2">
    <location>
        <begin position="37"/>
        <end position="128"/>
    </location>
</feature>
<dbReference type="Proteomes" id="UP000694865">
    <property type="component" value="Unplaced"/>
</dbReference>
<evidence type="ECO:0000256" key="1">
    <source>
        <dbReference type="SAM" id="SignalP"/>
    </source>
</evidence>
<proteinExistence type="predicted"/>
<dbReference type="RefSeq" id="XP_006821131.1">
    <property type="nucleotide sequence ID" value="XM_006821068.1"/>
</dbReference>
<evidence type="ECO:0000313" key="4">
    <source>
        <dbReference type="RefSeq" id="XP_006821131.1"/>
    </source>
</evidence>
<sequence length="130" mass="14096">MAVKITVTSIAVLIVLNSQVFCQVLIGPTGIEYAKPGEDATFDCSIDWQSVSKTVHWVKVGETAVLAEITDQGSTINVGDPNNHGIVYTAPYRYDLVIYNVELGDDDGQYDCYFSLDGNEDGEVGTLTVL</sequence>
<reference evidence="4" key="1">
    <citation type="submission" date="2025-08" db="UniProtKB">
        <authorList>
            <consortium name="RefSeq"/>
        </authorList>
    </citation>
    <scope>IDENTIFICATION</scope>
    <source>
        <tissue evidence="4">Testes</tissue>
    </source>
</reference>
<dbReference type="PROSITE" id="PS50835">
    <property type="entry name" value="IG_LIKE"/>
    <property type="match status" value="1"/>
</dbReference>
<feature type="non-terminal residue" evidence="4">
    <location>
        <position position="130"/>
    </location>
</feature>
<dbReference type="InterPro" id="IPR036179">
    <property type="entry name" value="Ig-like_dom_sf"/>
</dbReference>
<keyword evidence="3" id="KW-1185">Reference proteome</keyword>
<dbReference type="GeneID" id="102807701"/>
<feature type="signal peptide" evidence="1">
    <location>
        <begin position="1"/>
        <end position="22"/>
    </location>
</feature>
<dbReference type="InterPro" id="IPR013783">
    <property type="entry name" value="Ig-like_fold"/>
</dbReference>
<accession>A0ABM0MM90</accession>
<feature type="chain" id="PRO_5045233793" evidence="1">
    <location>
        <begin position="23"/>
        <end position="130"/>
    </location>
</feature>
<evidence type="ECO:0000313" key="3">
    <source>
        <dbReference type="Proteomes" id="UP000694865"/>
    </source>
</evidence>
<organism evidence="3 4">
    <name type="scientific">Saccoglossus kowalevskii</name>
    <name type="common">Acorn worm</name>
    <dbReference type="NCBI Taxonomy" id="10224"/>
    <lineage>
        <taxon>Eukaryota</taxon>
        <taxon>Metazoa</taxon>
        <taxon>Hemichordata</taxon>
        <taxon>Enteropneusta</taxon>
        <taxon>Harrimaniidae</taxon>
        <taxon>Saccoglossus</taxon>
    </lineage>
</organism>